<dbReference type="SUPFAM" id="SSF53686">
    <property type="entry name" value="Tryptophan synthase beta subunit-like PLP-dependent enzymes"/>
    <property type="match status" value="1"/>
</dbReference>
<feature type="transmembrane region" description="Helical" evidence="4">
    <location>
        <begin position="7"/>
        <end position="28"/>
    </location>
</feature>
<dbReference type="Proteomes" id="UP000595140">
    <property type="component" value="Unassembled WGS sequence"/>
</dbReference>
<dbReference type="InterPro" id="IPR036052">
    <property type="entry name" value="TrpB-like_PALP_sf"/>
</dbReference>
<accession>A0A484LK13</accession>
<dbReference type="Pfam" id="PF00291">
    <property type="entry name" value="PALP"/>
    <property type="match status" value="1"/>
</dbReference>
<proteinExistence type="predicted"/>
<dbReference type="InterPro" id="IPR001926">
    <property type="entry name" value="TrpB-like_PALP"/>
</dbReference>
<dbReference type="AlphaFoldDB" id="A0A484LK13"/>
<dbReference type="InterPro" id="IPR050147">
    <property type="entry name" value="Ser/Thr_Dehydratase"/>
</dbReference>
<keyword evidence="7" id="KW-1185">Reference proteome</keyword>
<keyword evidence="2" id="KW-0663">Pyridoxal phosphate</keyword>
<keyword evidence="3" id="KW-0456">Lyase</keyword>
<keyword evidence="4" id="KW-0812">Transmembrane</keyword>
<organism evidence="6 7">
    <name type="scientific">Cuscuta campestris</name>
    <dbReference type="NCBI Taxonomy" id="132261"/>
    <lineage>
        <taxon>Eukaryota</taxon>
        <taxon>Viridiplantae</taxon>
        <taxon>Streptophyta</taxon>
        <taxon>Embryophyta</taxon>
        <taxon>Tracheophyta</taxon>
        <taxon>Spermatophyta</taxon>
        <taxon>Magnoliopsida</taxon>
        <taxon>eudicotyledons</taxon>
        <taxon>Gunneridae</taxon>
        <taxon>Pentapetalae</taxon>
        <taxon>asterids</taxon>
        <taxon>lamiids</taxon>
        <taxon>Solanales</taxon>
        <taxon>Convolvulaceae</taxon>
        <taxon>Cuscuteae</taxon>
        <taxon>Cuscuta</taxon>
        <taxon>Cuscuta subgen. Grammica</taxon>
        <taxon>Cuscuta sect. Cleistogrammica</taxon>
    </lineage>
</organism>
<evidence type="ECO:0000256" key="3">
    <source>
        <dbReference type="ARBA" id="ARBA00023239"/>
    </source>
</evidence>
<evidence type="ECO:0000256" key="4">
    <source>
        <dbReference type="SAM" id="Phobius"/>
    </source>
</evidence>
<comment type="cofactor">
    <cofactor evidence="1">
        <name>pyridoxal 5'-phosphate</name>
        <dbReference type="ChEBI" id="CHEBI:597326"/>
    </cofactor>
</comment>
<evidence type="ECO:0000313" key="7">
    <source>
        <dbReference type="Proteomes" id="UP000595140"/>
    </source>
</evidence>
<dbReference type="OrthoDB" id="1728558at2759"/>
<dbReference type="GO" id="GO:0004794">
    <property type="term" value="F:threonine deaminase activity"/>
    <property type="evidence" value="ECO:0007669"/>
    <property type="project" value="TreeGrafter"/>
</dbReference>
<dbReference type="GO" id="GO:0009097">
    <property type="term" value="P:isoleucine biosynthetic process"/>
    <property type="evidence" value="ECO:0007669"/>
    <property type="project" value="TreeGrafter"/>
</dbReference>
<sequence length="159" mass="17170">MSQAKCGVNAIFVPVGGGGLIAGIAAYVKMVTPDMKIIRVEPNNVNAMALSLHHGHHGLLDQVGGFADGVAVKVVGEETFCLCRHLIDGVLFVTRDAICASIKDIFEEKRSILEPAGALALAGAEAYYKHYNQKDQNIVVIASGANMNFDRLGQVRYWW</sequence>
<dbReference type="EMBL" id="OOIL02001566">
    <property type="protein sequence ID" value="VFQ76529.1"/>
    <property type="molecule type" value="Genomic_DNA"/>
</dbReference>
<name>A0A484LK13_9ASTE</name>
<keyword evidence="4" id="KW-1133">Transmembrane helix</keyword>
<dbReference type="GO" id="GO:0006565">
    <property type="term" value="P:L-serine catabolic process"/>
    <property type="evidence" value="ECO:0007669"/>
    <property type="project" value="TreeGrafter"/>
</dbReference>
<dbReference type="PANTHER" id="PTHR48078">
    <property type="entry name" value="THREONINE DEHYDRATASE, MITOCHONDRIAL-RELATED"/>
    <property type="match status" value="1"/>
</dbReference>
<keyword evidence="4" id="KW-0472">Membrane</keyword>
<evidence type="ECO:0000259" key="5">
    <source>
        <dbReference type="Pfam" id="PF00291"/>
    </source>
</evidence>
<dbReference type="Gene3D" id="3.40.50.1100">
    <property type="match status" value="1"/>
</dbReference>
<reference evidence="6 7" key="1">
    <citation type="submission" date="2018-04" db="EMBL/GenBank/DDBJ databases">
        <authorList>
            <person name="Vogel A."/>
        </authorList>
    </citation>
    <scope>NUCLEOTIDE SEQUENCE [LARGE SCALE GENOMIC DNA]</scope>
</reference>
<protein>
    <recommendedName>
        <fullName evidence="5">Tryptophan synthase beta chain-like PALP domain-containing protein</fullName>
    </recommendedName>
</protein>
<evidence type="ECO:0000313" key="6">
    <source>
        <dbReference type="EMBL" id="VFQ76529.1"/>
    </source>
</evidence>
<gene>
    <name evidence="6" type="ORF">CCAM_LOCUS18305</name>
</gene>
<dbReference type="GO" id="GO:0003941">
    <property type="term" value="F:L-serine ammonia-lyase activity"/>
    <property type="evidence" value="ECO:0007669"/>
    <property type="project" value="TreeGrafter"/>
</dbReference>
<dbReference type="PANTHER" id="PTHR48078:SF11">
    <property type="entry name" value="THREONINE DEHYDRATASE, MITOCHONDRIAL"/>
    <property type="match status" value="1"/>
</dbReference>
<evidence type="ECO:0000256" key="2">
    <source>
        <dbReference type="ARBA" id="ARBA00022898"/>
    </source>
</evidence>
<feature type="domain" description="Tryptophan synthase beta chain-like PALP" evidence="5">
    <location>
        <begin position="3"/>
        <end position="144"/>
    </location>
</feature>
<evidence type="ECO:0000256" key="1">
    <source>
        <dbReference type="ARBA" id="ARBA00001933"/>
    </source>
</evidence>
<dbReference type="GO" id="GO:0006567">
    <property type="term" value="P:L-threonine catabolic process"/>
    <property type="evidence" value="ECO:0007669"/>
    <property type="project" value="TreeGrafter"/>
</dbReference>